<dbReference type="GO" id="GO:0006364">
    <property type="term" value="P:rRNA processing"/>
    <property type="evidence" value="ECO:0007669"/>
    <property type="project" value="InterPro"/>
</dbReference>
<dbReference type="OrthoDB" id="20109at2759"/>
<evidence type="ECO:0000256" key="1">
    <source>
        <dbReference type="SAM" id="MobiDB-lite"/>
    </source>
</evidence>
<dbReference type="Proteomes" id="UP000790833">
    <property type="component" value="Unassembled WGS sequence"/>
</dbReference>
<dbReference type="AlphaFoldDB" id="A0A9P7V5V4"/>
<evidence type="ECO:0000313" key="2">
    <source>
        <dbReference type="EMBL" id="KAG7191948.1"/>
    </source>
</evidence>
<reference evidence="2" key="1">
    <citation type="submission" date="2021-03" db="EMBL/GenBank/DDBJ databases">
        <authorList>
            <person name="Palmer J.M."/>
        </authorList>
    </citation>
    <scope>NUCLEOTIDE SEQUENCE</scope>
    <source>
        <strain evidence="2">ARV_011</strain>
    </source>
</reference>
<dbReference type="GO" id="GO:0005655">
    <property type="term" value="C:nucleolar ribonuclease P complex"/>
    <property type="evidence" value="ECO:0007669"/>
    <property type="project" value="TreeGrafter"/>
</dbReference>
<proteinExistence type="predicted"/>
<feature type="compositionally biased region" description="Basic and acidic residues" evidence="1">
    <location>
        <begin position="246"/>
        <end position="265"/>
    </location>
</feature>
<dbReference type="PANTHER" id="PTHR28272:SF1">
    <property type="entry name" value="RIBONUCLEASES P_MRP PROTEIN SUBUNIT POP3"/>
    <property type="match status" value="1"/>
</dbReference>
<evidence type="ECO:0000313" key="3">
    <source>
        <dbReference type="Proteomes" id="UP000790833"/>
    </source>
</evidence>
<comment type="caution">
    <text evidence="2">The sequence shown here is derived from an EMBL/GenBank/DDBJ whole genome shotgun (WGS) entry which is preliminary data.</text>
</comment>
<dbReference type="GO" id="GO:0000171">
    <property type="term" value="F:ribonuclease MRP activity"/>
    <property type="evidence" value="ECO:0007669"/>
    <property type="project" value="TreeGrafter"/>
</dbReference>
<dbReference type="GO" id="GO:0000172">
    <property type="term" value="C:ribonuclease MRP complex"/>
    <property type="evidence" value="ECO:0007669"/>
    <property type="project" value="TreeGrafter"/>
</dbReference>
<keyword evidence="3" id="KW-1185">Reference proteome</keyword>
<dbReference type="GO" id="GO:0005829">
    <property type="term" value="C:cytosol"/>
    <property type="evidence" value="ECO:0007669"/>
    <property type="project" value="TreeGrafter"/>
</dbReference>
<name>A0A9P7V5V4_9ASCO</name>
<dbReference type="EMBL" id="JAHMUF010000021">
    <property type="protein sequence ID" value="KAG7191948.1"/>
    <property type="molecule type" value="Genomic_DNA"/>
</dbReference>
<gene>
    <name evidence="2" type="primary">POP3</name>
    <name evidence="2" type="ORF">KQ657_002554</name>
</gene>
<dbReference type="PANTHER" id="PTHR28272">
    <property type="entry name" value="RIBONUCLEASES P/MRP PROTEIN SUBUNIT POP3"/>
    <property type="match status" value="1"/>
</dbReference>
<dbReference type="GO" id="GO:0034965">
    <property type="term" value="P:intronic box C/D snoRNA processing"/>
    <property type="evidence" value="ECO:0007669"/>
    <property type="project" value="TreeGrafter"/>
</dbReference>
<dbReference type="GO" id="GO:0008033">
    <property type="term" value="P:tRNA processing"/>
    <property type="evidence" value="ECO:0007669"/>
    <property type="project" value="InterPro"/>
</dbReference>
<feature type="region of interest" description="Disordered" evidence="1">
    <location>
        <begin position="241"/>
        <end position="265"/>
    </location>
</feature>
<dbReference type="GO" id="GO:0004526">
    <property type="term" value="F:ribonuclease P activity"/>
    <property type="evidence" value="ECO:0007669"/>
    <property type="project" value="TreeGrafter"/>
</dbReference>
<dbReference type="GeneID" id="66115928"/>
<dbReference type="InterPro" id="IPR013241">
    <property type="entry name" value="RNase_P_Pop3"/>
</dbReference>
<dbReference type="Pfam" id="PF08228">
    <property type="entry name" value="RNase_P_pop3"/>
    <property type="match status" value="1"/>
</dbReference>
<protein>
    <submittedName>
        <fullName evidence="2">RNase P and RNase MRP subunit</fullName>
    </submittedName>
</protein>
<dbReference type="RefSeq" id="XP_043047499.1">
    <property type="nucleotide sequence ID" value="XM_043193312.1"/>
</dbReference>
<accession>A0A9P7V5V4</accession>
<sequence length="265" mass="29591">MASLMAKKVAHSLRESEKKTRQVFKPILDNPYTQSTTWPFVDPKTGEDIIVLLEQLLAPIGSHKQILKDNATNNSFVPPEKPQVESHVTLGFNSTVKTLENQASITRKRVFGTKAKVEKSSRFVKYVFVAKYDITPAILLNHFPVLAFTSSRSLEERVKLIQLPKGAMARLSKATGMDHLGIVGLEHDTDAAQSLFTMINNGIGNVEVPWLMGIFSESKSIPFYDPSVRFLSTTAPIVSKKQAKRLSQEPEQNKEQKKQKIDNAA</sequence>
<organism evidence="2 3">
    <name type="scientific">Scheffersomyces spartinae</name>
    <dbReference type="NCBI Taxonomy" id="45513"/>
    <lineage>
        <taxon>Eukaryota</taxon>
        <taxon>Fungi</taxon>
        <taxon>Dikarya</taxon>
        <taxon>Ascomycota</taxon>
        <taxon>Saccharomycotina</taxon>
        <taxon>Pichiomycetes</taxon>
        <taxon>Debaryomycetaceae</taxon>
        <taxon>Scheffersomyces</taxon>
    </lineage>
</organism>